<dbReference type="Gene3D" id="3.40.630.30">
    <property type="match status" value="1"/>
</dbReference>
<dbReference type="AlphaFoldDB" id="A0A9W6LNP2"/>
<dbReference type="InterPro" id="IPR016181">
    <property type="entry name" value="Acyl_CoA_acyltransferase"/>
</dbReference>
<organism evidence="1 2">
    <name type="scientific">Propionigenium maris DSM 9537</name>
    <dbReference type="NCBI Taxonomy" id="1123000"/>
    <lineage>
        <taxon>Bacteria</taxon>
        <taxon>Fusobacteriati</taxon>
        <taxon>Fusobacteriota</taxon>
        <taxon>Fusobacteriia</taxon>
        <taxon>Fusobacteriales</taxon>
        <taxon>Fusobacteriaceae</taxon>
        <taxon>Propionigenium</taxon>
    </lineage>
</organism>
<evidence type="ECO:0000313" key="2">
    <source>
        <dbReference type="Proteomes" id="UP001144471"/>
    </source>
</evidence>
<gene>
    <name evidence="1" type="ORF">PM10SUCC1_30850</name>
</gene>
<dbReference type="RefSeq" id="WP_281837237.1">
    <property type="nucleotide sequence ID" value="NZ_BSDY01000020.1"/>
</dbReference>
<protein>
    <recommendedName>
        <fullName evidence="3">N-acetyltransferase domain-containing protein</fullName>
    </recommendedName>
</protein>
<comment type="caution">
    <text evidence="1">The sequence shown here is derived from an EMBL/GenBank/DDBJ whole genome shotgun (WGS) entry which is preliminary data.</text>
</comment>
<keyword evidence="2" id="KW-1185">Reference proteome</keyword>
<dbReference type="EMBL" id="BSDY01000020">
    <property type="protein sequence ID" value="GLI57571.1"/>
    <property type="molecule type" value="Genomic_DNA"/>
</dbReference>
<sequence length="352" mass="41417">MDKKNIVYKRLRDIDLSDSFFNSLREDYIDFDKWFNKKADKGDGAFIIENNGIKGFLFLKKEHGEVKDVNPPLEDRKWLKIGTFKIDAHGTKLGERFIKIIMDIAFERGYEGLYVTIYDKHSTLVELLEKYGFELHGNKKEEKVYKKIFSELKGDLYCDYPRFSLNKRKYLLAIDPEYHTKLLPDSQLNTEKEVKHKDISYTNSIQKIYLSRNWQLEGCGKGDVVVMYRTAEPGRKAEHSAVATSILVVDEIRKAKSFSTFNEFYDYCKKYTVLSEEETKEYWESTDKYDRKNSFVLKMLYNVALNSRITRHNLIEKIGVERDQYWGFIKLSDSQFLDILECGGINEGTYGY</sequence>
<name>A0A9W6LNP2_9FUSO</name>
<dbReference type="Proteomes" id="UP001144471">
    <property type="component" value="Unassembled WGS sequence"/>
</dbReference>
<evidence type="ECO:0008006" key="3">
    <source>
        <dbReference type="Google" id="ProtNLM"/>
    </source>
</evidence>
<evidence type="ECO:0000313" key="1">
    <source>
        <dbReference type="EMBL" id="GLI57571.1"/>
    </source>
</evidence>
<accession>A0A9W6LNP2</accession>
<dbReference type="SUPFAM" id="SSF55729">
    <property type="entry name" value="Acyl-CoA N-acyltransferases (Nat)"/>
    <property type="match status" value="1"/>
</dbReference>
<proteinExistence type="predicted"/>
<reference evidence="1" key="1">
    <citation type="submission" date="2022-12" db="EMBL/GenBank/DDBJ databases">
        <title>Reference genome sequencing for broad-spectrum identification of bacterial and archaeal isolates by mass spectrometry.</title>
        <authorList>
            <person name="Sekiguchi Y."/>
            <person name="Tourlousse D.M."/>
        </authorList>
    </citation>
    <scope>NUCLEOTIDE SEQUENCE</scope>
    <source>
        <strain evidence="1">10succ1</strain>
    </source>
</reference>